<gene>
    <name evidence="1" type="ORF">PVK06_048908</name>
</gene>
<evidence type="ECO:0000313" key="2">
    <source>
        <dbReference type="Proteomes" id="UP001358586"/>
    </source>
</evidence>
<keyword evidence="2" id="KW-1185">Reference proteome</keyword>
<organism evidence="1 2">
    <name type="scientific">Gossypium arboreum</name>
    <name type="common">Tree cotton</name>
    <name type="synonym">Gossypium nanking</name>
    <dbReference type="NCBI Taxonomy" id="29729"/>
    <lineage>
        <taxon>Eukaryota</taxon>
        <taxon>Viridiplantae</taxon>
        <taxon>Streptophyta</taxon>
        <taxon>Embryophyta</taxon>
        <taxon>Tracheophyta</taxon>
        <taxon>Spermatophyta</taxon>
        <taxon>Magnoliopsida</taxon>
        <taxon>eudicotyledons</taxon>
        <taxon>Gunneridae</taxon>
        <taxon>Pentapetalae</taxon>
        <taxon>rosids</taxon>
        <taxon>malvids</taxon>
        <taxon>Malvales</taxon>
        <taxon>Malvaceae</taxon>
        <taxon>Malvoideae</taxon>
        <taxon>Gossypium</taxon>
    </lineage>
</organism>
<accession>A0ABR0MHB5</accession>
<dbReference type="Proteomes" id="UP001358586">
    <property type="component" value="Chromosome 13"/>
</dbReference>
<protein>
    <submittedName>
        <fullName evidence="1">Uncharacterized protein</fullName>
    </submittedName>
</protein>
<evidence type="ECO:0000313" key="1">
    <source>
        <dbReference type="EMBL" id="KAK5772615.1"/>
    </source>
</evidence>
<comment type="caution">
    <text evidence="1">The sequence shown here is derived from an EMBL/GenBank/DDBJ whole genome shotgun (WGS) entry which is preliminary data.</text>
</comment>
<dbReference type="EMBL" id="JARKNE010000013">
    <property type="protein sequence ID" value="KAK5772615.1"/>
    <property type="molecule type" value="Genomic_DNA"/>
</dbReference>
<reference evidence="1 2" key="1">
    <citation type="submission" date="2023-03" db="EMBL/GenBank/DDBJ databases">
        <title>WGS of Gossypium arboreum.</title>
        <authorList>
            <person name="Yu D."/>
        </authorList>
    </citation>
    <scope>NUCLEOTIDE SEQUENCE [LARGE SCALE GENOMIC DNA]</scope>
    <source>
        <tissue evidence="1">Leaf</tissue>
    </source>
</reference>
<proteinExistence type="predicted"/>
<sequence length="135" mass="16292">MIHDLKEELIGGVDGKKRQRTNVFFDKVSETLESEEKESNRFQFEASWMLEDLCEVEVPLLWEQSRGTIPQWLELLGQGLKSWIDRFRKKKGRKQRYLFKKIEEFNLGERDDENIFNLMESKIDLNLKLEKEEMY</sequence>
<name>A0ABR0MHB5_GOSAR</name>